<evidence type="ECO:0000259" key="2">
    <source>
        <dbReference type="SMART" id="SM00731"/>
    </source>
</evidence>
<feature type="compositionally biased region" description="Polar residues" evidence="1">
    <location>
        <begin position="261"/>
        <end position="271"/>
    </location>
</feature>
<evidence type="ECO:0000256" key="1">
    <source>
        <dbReference type="SAM" id="MobiDB-lite"/>
    </source>
</evidence>
<dbReference type="AlphaFoldDB" id="A0A2K1R451"/>
<proteinExistence type="predicted"/>
<feature type="compositionally biased region" description="Low complexity" evidence="1">
    <location>
        <begin position="444"/>
        <end position="487"/>
    </location>
</feature>
<feature type="compositionally biased region" description="Acidic residues" evidence="1">
    <location>
        <begin position="146"/>
        <end position="172"/>
    </location>
</feature>
<evidence type="ECO:0000313" key="4">
    <source>
        <dbReference type="Proteomes" id="UP000243797"/>
    </source>
</evidence>
<feature type="region of interest" description="Disordered" evidence="1">
    <location>
        <begin position="1"/>
        <end position="56"/>
    </location>
</feature>
<feature type="region of interest" description="Disordered" evidence="1">
    <location>
        <begin position="590"/>
        <end position="624"/>
    </location>
</feature>
<dbReference type="PANTHER" id="PTHR23099:SF0">
    <property type="entry name" value="GERM CELL NUCLEAR ACIDIC PROTEIN"/>
    <property type="match status" value="1"/>
</dbReference>
<reference evidence="3 4" key="1">
    <citation type="submission" date="2017-06" db="EMBL/GenBank/DDBJ databases">
        <title>Draft genome sequence of a variant of Elsinoe murrayae.</title>
        <authorList>
            <person name="Cheng Q."/>
        </authorList>
    </citation>
    <scope>NUCLEOTIDE SEQUENCE [LARGE SCALE GENOMIC DNA]</scope>
    <source>
        <strain evidence="3 4">CQ-2017a</strain>
    </source>
</reference>
<dbReference type="CDD" id="cd00084">
    <property type="entry name" value="HMG-box_SF"/>
    <property type="match status" value="1"/>
</dbReference>
<protein>
    <submittedName>
        <fullName evidence="3">HMG box-containing protein</fullName>
    </submittedName>
</protein>
<dbReference type="SMART" id="SM00731">
    <property type="entry name" value="SprT"/>
    <property type="match status" value="1"/>
</dbReference>
<dbReference type="Proteomes" id="UP000243797">
    <property type="component" value="Unassembled WGS sequence"/>
</dbReference>
<feature type="region of interest" description="Disordered" evidence="1">
    <location>
        <begin position="98"/>
        <end position="379"/>
    </location>
</feature>
<dbReference type="OrthoDB" id="20772at2759"/>
<sequence>MARKNIDTGEAEVKSAWTAPDLARDGSARVPKSDLSNLQSTPIPRGQKKTVPRAGKDLVDTETMKIDIEEIPVRQENSRKPATGRKVRLLPSVNSLATRTGHFPTFSPSSTPQHVPKQSLPKARATPARSARKPTSYRDAQVVDLDTSEESEFEESIWCDDESEGSDFESDASIESQLTWPAEKTKSLSQARKCVQQGRTGKQVNKLDRPGSSHMMPDLQALAIFDDVSSDKENANEARHSKPPARPLTPPRKTITPPASPSKSRLNSPSKQRIRIPTPPGRPSLDNFWDPHEVNDWNDQHSPKKTLPSPSKHRFLYPSIFANPEQHRFTSSYPLTDPKTPSGRKSPTKLREEAPESPKKSPSKSPSKKSEMEARRAFDERKEALAREFVAELDQVICQGRISAAARSTGGIKIVWSKTLNKTAGRAHWKRQRITSPAVPTDMSASAQSFSSSTTSTSSPLASSSSSSSSPPSSSSPSSSSSTTVLPLPLPLPHPAPQTQQYSHTLSIELASKILTTESRLLNTLAHEFCHLATYVVSEVRDRPHGAEFKSWGRLCERRFGARGVKVTTKHNYEIEFRYLWVCAGRDRTSGDVRDGAKGREVQELGEEEEEEEEEGHMSFDGGCGREYGRHSRSVDPARQRCGVCKGRLVQVRPVPRGKGEVGGFAGFVKSEFAGVKREMEGRGHGEIMAELGRRWRAMKDDGGKRGGGGRGAGEEGG</sequence>
<dbReference type="EMBL" id="NKHZ01000001">
    <property type="protein sequence ID" value="PNS21993.1"/>
    <property type="molecule type" value="Genomic_DNA"/>
</dbReference>
<keyword evidence="4" id="KW-1185">Reference proteome</keyword>
<feature type="compositionally biased region" description="Basic and acidic residues" evidence="1">
    <location>
        <begin position="1"/>
        <end position="13"/>
    </location>
</feature>
<feature type="compositionally biased region" description="Basic and acidic residues" evidence="1">
    <location>
        <begin position="590"/>
        <end position="603"/>
    </location>
</feature>
<comment type="caution">
    <text evidence="3">The sequence shown here is derived from an EMBL/GenBank/DDBJ whole genome shotgun (WGS) entry which is preliminary data.</text>
</comment>
<dbReference type="PANTHER" id="PTHR23099">
    <property type="entry name" value="TRANSCRIPTIONAL REGULATOR"/>
    <property type="match status" value="1"/>
</dbReference>
<dbReference type="GO" id="GO:0006950">
    <property type="term" value="P:response to stress"/>
    <property type="evidence" value="ECO:0007669"/>
    <property type="project" value="UniProtKB-ARBA"/>
</dbReference>
<name>A0A2K1R451_9PEZI</name>
<feature type="compositionally biased region" description="Basic and acidic residues" evidence="1">
    <location>
        <begin position="289"/>
        <end position="302"/>
    </location>
</feature>
<dbReference type="GO" id="GO:0005634">
    <property type="term" value="C:nucleus"/>
    <property type="evidence" value="ECO:0007669"/>
    <property type="project" value="TreeGrafter"/>
</dbReference>
<dbReference type="STRING" id="2082308.A0A2K1R451"/>
<dbReference type="Pfam" id="PF10263">
    <property type="entry name" value="SprT-like"/>
    <property type="match status" value="1"/>
</dbReference>
<feature type="region of interest" description="Disordered" evidence="1">
    <location>
        <begin position="425"/>
        <end position="500"/>
    </location>
</feature>
<accession>A0A2K1R451</accession>
<feature type="compositionally biased region" description="Basic and acidic residues" evidence="1">
    <location>
        <begin position="368"/>
        <end position="379"/>
    </location>
</feature>
<gene>
    <name evidence="3" type="ORF">CAC42_591</name>
</gene>
<feature type="region of interest" description="Disordered" evidence="1">
    <location>
        <begin position="699"/>
        <end position="718"/>
    </location>
</feature>
<feature type="compositionally biased region" description="Acidic residues" evidence="1">
    <location>
        <begin position="604"/>
        <end position="615"/>
    </location>
</feature>
<feature type="compositionally biased region" description="Basic and acidic residues" evidence="1">
    <location>
        <begin position="229"/>
        <end position="240"/>
    </location>
</feature>
<feature type="compositionally biased region" description="Gly residues" evidence="1">
    <location>
        <begin position="706"/>
        <end position="718"/>
    </location>
</feature>
<organism evidence="3 4">
    <name type="scientific">Sphaceloma murrayae</name>
    <dbReference type="NCBI Taxonomy" id="2082308"/>
    <lineage>
        <taxon>Eukaryota</taxon>
        <taxon>Fungi</taxon>
        <taxon>Dikarya</taxon>
        <taxon>Ascomycota</taxon>
        <taxon>Pezizomycotina</taxon>
        <taxon>Dothideomycetes</taxon>
        <taxon>Dothideomycetidae</taxon>
        <taxon>Myriangiales</taxon>
        <taxon>Elsinoaceae</taxon>
        <taxon>Sphaceloma</taxon>
    </lineage>
</organism>
<dbReference type="InterPro" id="IPR006640">
    <property type="entry name" value="SprT-like_domain"/>
</dbReference>
<feature type="domain" description="SprT-like" evidence="2">
    <location>
        <begin position="482"/>
        <end position="652"/>
    </location>
</feature>
<evidence type="ECO:0000313" key="3">
    <source>
        <dbReference type="EMBL" id="PNS21993.1"/>
    </source>
</evidence>
<feature type="compositionally biased region" description="Basic and acidic residues" evidence="1">
    <location>
        <begin position="349"/>
        <end position="359"/>
    </location>
</feature>
<dbReference type="InParanoid" id="A0A2K1R451"/>